<dbReference type="RefSeq" id="WP_093741796.1">
    <property type="nucleotide sequence ID" value="NZ_FNBP01000004.1"/>
</dbReference>
<dbReference type="OrthoDB" id="5360818at2"/>
<dbReference type="SUPFAM" id="SSF51306">
    <property type="entry name" value="LexA/Signal peptidase"/>
    <property type="match status" value="1"/>
</dbReference>
<dbReference type="GO" id="GO:0006465">
    <property type="term" value="P:signal peptide processing"/>
    <property type="evidence" value="ECO:0007669"/>
    <property type="project" value="InterPro"/>
</dbReference>
<evidence type="ECO:0000313" key="3">
    <source>
        <dbReference type="Proteomes" id="UP000199399"/>
    </source>
</evidence>
<reference evidence="3" key="1">
    <citation type="submission" date="2016-10" db="EMBL/GenBank/DDBJ databases">
        <authorList>
            <person name="Varghese N."/>
            <person name="Submissions S."/>
        </authorList>
    </citation>
    <scope>NUCLEOTIDE SEQUENCE [LARGE SCALE GENOMIC DNA]</scope>
    <source>
        <strain evidence="3">DSM 16477</strain>
    </source>
</reference>
<accession>A0A1G7RAC1</accession>
<evidence type="ECO:0000259" key="1">
    <source>
        <dbReference type="Pfam" id="PF10502"/>
    </source>
</evidence>
<proteinExistence type="predicted"/>
<protein>
    <submittedName>
        <fullName evidence="2">Conjugative transfer signal peptidase TraF</fullName>
    </submittedName>
</protein>
<dbReference type="AlphaFoldDB" id="A0A1G7RAC1"/>
<name>A0A1G7RAC1_9RHOB</name>
<evidence type="ECO:0000313" key="2">
    <source>
        <dbReference type="EMBL" id="SDG07109.1"/>
    </source>
</evidence>
<sequence length="175" mass="18147">MSAAVPPLLAAGLSLGLLAVAQIDRAPRLIWNASASVPVGLYLVQASNPPSLGDLVAVRLPEDLSSWVVERGYVGADTLLLKRIVAVSGMTVCRDGLDIAIGGTVVAQAASDDRHGRPLPRWTGCVTLGSDEVFLLVAGVANSLDGRYFGPLSADTILGRAIPLWTYEGAADAQS</sequence>
<dbReference type="InterPro" id="IPR036286">
    <property type="entry name" value="LexA/Signal_pep-like_sf"/>
</dbReference>
<dbReference type="GO" id="GO:0004252">
    <property type="term" value="F:serine-type endopeptidase activity"/>
    <property type="evidence" value="ECO:0007669"/>
    <property type="project" value="InterPro"/>
</dbReference>
<dbReference type="EMBL" id="FNBP01000004">
    <property type="protein sequence ID" value="SDG07109.1"/>
    <property type="molecule type" value="Genomic_DNA"/>
</dbReference>
<dbReference type="InterPro" id="IPR019533">
    <property type="entry name" value="Peptidase_S26"/>
</dbReference>
<keyword evidence="3" id="KW-1185">Reference proteome</keyword>
<feature type="domain" description="Peptidase S26" evidence="1">
    <location>
        <begin position="11"/>
        <end position="165"/>
    </location>
</feature>
<dbReference type="Proteomes" id="UP000199399">
    <property type="component" value="Unassembled WGS sequence"/>
</dbReference>
<dbReference type="STRING" id="218672.SAMN04489759_104308"/>
<dbReference type="Pfam" id="PF10502">
    <property type="entry name" value="Peptidase_S26"/>
    <property type="match status" value="1"/>
</dbReference>
<gene>
    <name evidence="2" type="ORF">SAMN04489759_104308</name>
</gene>
<dbReference type="Gene3D" id="2.10.109.10">
    <property type="entry name" value="Umud Fragment, subunit A"/>
    <property type="match status" value="1"/>
</dbReference>
<organism evidence="2 3">
    <name type="scientific">Sulfitobacter delicatus</name>
    <dbReference type="NCBI Taxonomy" id="218672"/>
    <lineage>
        <taxon>Bacteria</taxon>
        <taxon>Pseudomonadati</taxon>
        <taxon>Pseudomonadota</taxon>
        <taxon>Alphaproteobacteria</taxon>
        <taxon>Rhodobacterales</taxon>
        <taxon>Roseobacteraceae</taxon>
        <taxon>Sulfitobacter</taxon>
    </lineage>
</organism>